<dbReference type="OrthoDB" id="418604at2759"/>
<dbReference type="Gene3D" id="3.40.50.150">
    <property type="entry name" value="Vaccinia Virus protein VP39"/>
    <property type="match status" value="1"/>
</dbReference>
<name>A0A0G4G6K1_VITBC</name>
<reference evidence="1 2" key="1">
    <citation type="submission" date="2014-11" db="EMBL/GenBank/DDBJ databases">
        <authorList>
            <person name="Zhu J."/>
            <person name="Qi W."/>
            <person name="Song R."/>
        </authorList>
    </citation>
    <scope>NUCLEOTIDE SEQUENCE [LARGE SCALE GENOMIC DNA]</scope>
</reference>
<dbReference type="InParanoid" id="A0A0G4G6K1"/>
<dbReference type="Pfam" id="PF13578">
    <property type="entry name" value="Methyltransf_24"/>
    <property type="match status" value="1"/>
</dbReference>
<evidence type="ECO:0000313" key="1">
    <source>
        <dbReference type="EMBL" id="CEM24096.1"/>
    </source>
</evidence>
<dbReference type="SUPFAM" id="SSF53335">
    <property type="entry name" value="S-adenosyl-L-methionine-dependent methyltransferases"/>
    <property type="match status" value="1"/>
</dbReference>
<evidence type="ECO:0008006" key="3">
    <source>
        <dbReference type="Google" id="ProtNLM"/>
    </source>
</evidence>
<keyword evidence="2" id="KW-1185">Reference proteome</keyword>
<evidence type="ECO:0000313" key="2">
    <source>
        <dbReference type="Proteomes" id="UP000041254"/>
    </source>
</evidence>
<dbReference type="InterPro" id="IPR029063">
    <property type="entry name" value="SAM-dependent_MTases_sf"/>
</dbReference>
<dbReference type="VEuPathDB" id="CryptoDB:Vbra_22686"/>
<sequence>MDGSRSTLIQHLWRLRSDLSRPQQDISVAAQLASRDASLFGSAAEILLHAVGLVAQRLHFLTWQIEMQAWLQKSSAEYDGSPNFNLDTAYGTRREVVELLLRRMERSGVERPAVLELGVYEGELAFHLLRAFPNMSYVGVDAYFNDEFAPGSPQNQLFELVHQHVAKRMEDYQDRAILLKLSSEEALKIVPKGAFDLIFIDADHRYQHVKHDLEHWSEKVRPQGILAGHDFSPEWPGPVQAVFELRKSKPVNLGMSSVFYWYVGVDDD</sequence>
<dbReference type="Proteomes" id="UP000041254">
    <property type="component" value="Unassembled WGS sequence"/>
</dbReference>
<organism evidence="1 2">
    <name type="scientific">Vitrella brassicaformis (strain CCMP3155)</name>
    <dbReference type="NCBI Taxonomy" id="1169540"/>
    <lineage>
        <taxon>Eukaryota</taxon>
        <taxon>Sar</taxon>
        <taxon>Alveolata</taxon>
        <taxon>Colpodellida</taxon>
        <taxon>Vitrellaceae</taxon>
        <taxon>Vitrella</taxon>
    </lineage>
</organism>
<dbReference type="OMA" id="DAYFNDE"/>
<dbReference type="EMBL" id="CDMY01000579">
    <property type="protein sequence ID" value="CEM24096.1"/>
    <property type="molecule type" value="Genomic_DNA"/>
</dbReference>
<gene>
    <name evidence="1" type="ORF">Vbra_22686</name>
</gene>
<protein>
    <recommendedName>
        <fullName evidence="3">Class I SAM-dependent methyltransferase</fullName>
    </recommendedName>
</protein>
<proteinExistence type="predicted"/>
<accession>A0A0G4G6K1</accession>
<dbReference type="AlphaFoldDB" id="A0A0G4G6K1"/>